<sequence length="84" mass="9884">MKLKEQANHDFEEFLEKEERKKAIQKEKKGGPNYFLLQLNRNGRLFTQAVLDFYRGGQINPTLASQLLNTQVNNFHKLEAQLYT</sequence>
<dbReference type="AlphaFoldDB" id="A0A645FXI4"/>
<name>A0A645FXI4_9ZZZZ</name>
<accession>A0A645FXI4</accession>
<dbReference type="EMBL" id="VSSQ01066766">
    <property type="protein sequence ID" value="MPN19248.1"/>
    <property type="molecule type" value="Genomic_DNA"/>
</dbReference>
<comment type="caution">
    <text evidence="1">The sequence shown here is derived from an EMBL/GenBank/DDBJ whole genome shotgun (WGS) entry which is preliminary data.</text>
</comment>
<protein>
    <submittedName>
        <fullName evidence="1">Uncharacterized protein</fullName>
    </submittedName>
</protein>
<proteinExistence type="predicted"/>
<reference evidence="1" key="1">
    <citation type="submission" date="2019-08" db="EMBL/GenBank/DDBJ databases">
        <authorList>
            <person name="Kucharzyk K."/>
            <person name="Murdoch R.W."/>
            <person name="Higgins S."/>
            <person name="Loffler F."/>
        </authorList>
    </citation>
    <scope>NUCLEOTIDE SEQUENCE</scope>
</reference>
<gene>
    <name evidence="1" type="ORF">SDC9_166615</name>
</gene>
<evidence type="ECO:0000313" key="1">
    <source>
        <dbReference type="EMBL" id="MPN19248.1"/>
    </source>
</evidence>
<organism evidence="1">
    <name type="scientific">bioreactor metagenome</name>
    <dbReference type="NCBI Taxonomy" id="1076179"/>
    <lineage>
        <taxon>unclassified sequences</taxon>
        <taxon>metagenomes</taxon>
        <taxon>ecological metagenomes</taxon>
    </lineage>
</organism>